<comment type="subcellular location">
    <subcellularLocation>
        <location evidence="1">Membrane</location>
    </subcellularLocation>
</comment>
<evidence type="ECO:0000256" key="6">
    <source>
        <dbReference type="SAM" id="MobiDB-lite"/>
    </source>
</evidence>
<dbReference type="EMBL" id="JAPWDV010000003">
    <property type="protein sequence ID" value="KAJ6217237.1"/>
    <property type="molecule type" value="Genomic_DNA"/>
</dbReference>
<keyword evidence="9" id="KW-1185">Reference proteome</keyword>
<dbReference type="Pfam" id="PF01679">
    <property type="entry name" value="Pmp3"/>
    <property type="match status" value="1"/>
</dbReference>
<reference evidence="8" key="1">
    <citation type="submission" date="2022-12" db="EMBL/GenBank/DDBJ databases">
        <title>Genome assemblies of Blomia tropicalis.</title>
        <authorList>
            <person name="Cui Y."/>
        </authorList>
    </citation>
    <scope>NUCLEOTIDE SEQUENCE</scope>
    <source>
        <tissue evidence="8">Adult mites</tissue>
    </source>
</reference>
<dbReference type="AlphaFoldDB" id="A0A9Q0M1P1"/>
<evidence type="ECO:0000256" key="4">
    <source>
        <dbReference type="ARBA" id="ARBA00022989"/>
    </source>
</evidence>
<accession>A0A9Q0M1P1</accession>
<dbReference type="OMA" id="MARECCC"/>
<evidence type="ECO:0000313" key="8">
    <source>
        <dbReference type="EMBL" id="KAJ6217237.1"/>
    </source>
</evidence>
<comment type="caution">
    <text evidence="8">The sequence shown here is derived from an EMBL/GenBank/DDBJ whole genome shotgun (WGS) entry which is preliminary data.</text>
</comment>
<dbReference type="PANTHER" id="PTHR21659:SF42">
    <property type="entry name" value="UPF0057 MEMBRANE PROTEIN ZK632.10-RELATED"/>
    <property type="match status" value="1"/>
</dbReference>
<evidence type="ECO:0000256" key="7">
    <source>
        <dbReference type="SAM" id="Phobius"/>
    </source>
</evidence>
<name>A0A9Q0M1P1_BLOTA</name>
<evidence type="ECO:0000256" key="5">
    <source>
        <dbReference type="ARBA" id="ARBA00023136"/>
    </source>
</evidence>
<feature type="region of interest" description="Disordered" evidence="6">
    <location>
        <begin position="107"/>
        <end position="126"/>
    </location>
</feature>
<feature type="compositionally biased region" description="Pro residues" evidence="6">
    <location>
        <begin position="114"/>
        <end position="126"/>
    </location>
</feature>
<sequence length="126" mass="13932">MARECCCCAAVVALFCPPLSVLMMEGCGFDFCLNLLLSCFFLLPGIIHAFIVLLRTPEPVTVFVPAPVVVNVVDTQPQPQPQYNPQYQQQYQPNVPYQGVPYQVAPSFVQDGRAPPPPPPYSSFEK</sequence>
<feature type="transmembrane region" description="Helical" evidence="7">
    <location>
        <begin position="33"/>
        <end position="54"/>
    </location>
</feature>
<evidence type="ECO:0000256" key="1">
    <source>
        <dbReference type="ARBA" id="ARBA00004370"/>
    </source>
</evidence>
<gene>
    <name evidence="8" type="ORF">RDWZM_008394</name>
</gene>
<evidence type="ECO:0000313" key="9">
    <source>
        <dbReference type="Proteomes" id="UP001142055"/>
    </source>
</evidence>
<organism evidence="8 9">
    <name type="scientific">Blomia tropicalis</name>
    <name type="common">Mite</name>
    <dbReference type="NCBI Taxonomy" id="40697"/>
    <lineage>
        <taxon>Eukaryota</taxon>
        <taxon>Metazoa</taxon>
        <taxon>Ecdysozoa</taxon>
        <taxon>Arthropoda</taxon>
        <taxon>Chelicerata</taxon>
        <taxon>Arachnida</taxon>
        <taxon>Acari</taxon>
        <taxon>Acariformes</taxon>
        <taxon>Sarcoptiformes</taxon>
        <taxon>Astigmata</taxon>
        <taxon>Glycyphagoidea</taxon>
        <taxon>Echimyopodidae</taxon>
        <taxon>Blomia</taxon>
    </lineage>
</organism>
<dbReference type="Proteomes" id="UP001142055">
    <property type="component" value="Chromosome 3"/>
</dbReference>
<dbReference type="GO" id="GO:0016020">
    <property type="term" value="C:membrane"/>
    <property type="evidence" value="ECO:0007669"/>
    <property type="project" value="UniProtKB-SubCell"/>
</dbReference>
<comment type="similarity">
    <text evidence="2">Belongs to the UPF0057 (PMP3) family.</text>
</comment>
<keyword evidence="3 7" id="KW-0812">Transmembrane</keyword>
<keyword evidence="4 7" id="KW-1133">Transmembrane helix</keyword>
<proteinExistence type="inferred from homology"/>
<protein>
    <submittedName>
        <fullName evidence="8">Uncharacterized protein</fullName>
    </submittedName>
</protein>
<dbReference type="InterPro" id="IPR000612">
    <property type="entry name" value="PMP3"/>
</dbReference>
<keyword evidence="5 7" id="KW-0472">Membrane</keyword>
<evidence type="ECO:0000256" key="2">
    <source>
        <dbReference type="ARBA" id="ARBA00009530"/>
    </source>
</evidence>
<evidence type="ECO:0000256" key="3">
    <source>
        <dbReference type="ARBA" id="ARBA00022692"/>
    </source>
</evidence>
<dbReference type="PANTHER" id="PTHR21659">
    <property type="entry name" value="HYDROPHOBIC PROTEIN RCI2 LOW TEMPERATURE AND SALT RESPONSIVE PROTEIN LTI6 -RELATED"/>
    <property type="match status" value="1"/>
</dbReference>